<protein>
    <submittedName>
        <fullName evidence="1">Uncharacterized protein</fullName>
    </submittedName>
</protein>
<evidence type="ECO:0000313" key="1">
    <source>
        <dbReference type="EMBL" id="SVE13851.1"/>
    </source>
</evidence>
<name>A0A383B1U2_9ZZZZ</name>
<organism evidence="1">
    <name type="scientific">marine metagenome</name>
    <dbReference type="NCBI Taxonomy" id="408172"/>
    <lineage>
        <taxon>unclassified sequences</taxon>
        <taxon>metagenomes</taxon>
        <taxon>ecological metagenomes</taxon>
    </lineage>
</organism>
<accession>A0A383B1U2</accession>
<reference evidence="1" key="1">
    <citation type="submission" date="2018-05" db="EMBL/GenBank/DDBJ databases">
        <authorList>
            <person name="Lanie J.A."/>
            <person name="Ng W.-L."/>
            <person name="Kazmierczak K.M."/>
            <person name="Andrzejewski T.M."/>
            <person name="Davidsen T.M."/>
            <person name="Wayne K.J."/>
            <person name="Tettelin H."/>
            <person name="Glass J.I."/>
            <person name="Rusch D."/>
            <person name="Podicherti R."/>
            <person name="Tsui H.-C.T."/>
            <person name="Winkler M.E."/>
        </authorList>
    </citation>
    <scope>NUCLEOTIDE SEQUENCE</scope>
</reference>
<dbReference type="EMBL" id="UINC01196720">
    <property type="protein sequence ID" value="SVE13851.1"/>
    <property type="molecule type" value="Genomic_DNA"/>
</dbReference>
<gene>
    <name evidence="1" type="ORF">METZ01_LOCUS466705</name>
</gene>
<dbReference type="AlphaFoldDB" id="A0A383B1U2"/>
<proteinExistence type="predicted"/>
<feature type="non-terminal residue" evidence="1">
    <location>
        <position position="127"/>
    </location>
</feature>
<sequence>MHTDEDPTISLENKFQMVKSSGVYDYLDKTPLKEDINRYLRYSEKYDLPILAGGWYYVLGRDEELLMDNLRIGAQLGSIVHNTQIIMDHADGTLVTNDQVAEIYLKAFELGESVGCLPTFEVHVNMW</sequence>